<gene>
    <name evidence="1" type="ORF">EI97DRAFT_16013</name>
</gene>
<accession>A0A6A6JYP1</accession>
<dbReference type="Proteomes" id="UP000800097">
    <property type="component" value="Unassembled WGS sequence"/>
</dbReference>
<dbReference type="OrthoDB" id="3944128at2759"/>
<dbReference type="AlphaFoldDB" id="A0A6A6JYP1"/>
<organism evidence="1 2">
    <name type="scientific">Westerdykella ornata</name>
    <dbReference type="NCBI Taxonomy" id="318751"/>
    <lineage>
        <taxon>Eukaryota</taxon>
        <taxon>Fungi</taxon>
        <taxon>Dikarya</taxon>
        <taxon>Ascomycota</taxon>
        <taxon>Pezizomycotina</taxon>
        <taxon>Dothideomycetes</taxon>
        <taxon>Pleosporomycetidae</taxon>
        <taxon>Pleosporales</taxon>
        <taxon>Sporormiaceae</taxon>
        <taxon>Westerdykella</taxon>
    </lineage>
</organism>
<keyword evidence="2" id="KW-1185">Reference proteome</keyword>
<name>A0A6A6JYP1_WESOR</name>
<evidence type="ECO:0000313" key="2">
    <source>
        <dbReference type="Proteomes" id="UP000800097"/>
    </source>
</evidence>
<sequence>MTSPTPTCMVNEDECASLRSSWSMTHTTEDSLADFPVPCTTYRHCSSDPVGPCSITVGDTADLMKIYYWPTPATEPLCPQNTTTPVSTSPALPELPISGPPVVKVIDGLTATSPSIYISIPTLYGRFRGQPTYMFTGCGSLLTSLTLSIPPSPISTLSKARRRRRPTYGDPSSFALSTLNWPVTTTSSCSVVTICDWDDTISTCNDVLTTKCATPTVDPFNYNPVLLLPTELINLAAEHDPGYRSYSSCGCCVCDLDPHYDNPGRSKVYGGMVGYSDDRAVYGYGNWCA</sequence>
<dbReference type="RefSeq" id="XP_033658505.1">
    <property type="nucleotide sequence ID" value="XM_033793333.1"/>
</dbReference>
<protein>
    <submittedName>
        <fullName evidence="1">Uncharacterized protein</fullName>
    </submittedName>
</protein>
<dbReference type="EMBL" id="ML986484">
    <property type="protein sequence ID" value="KAF2280968.1"/>
    <property type="molecule type" value="Genomic_DNA"/>
</dbReference>
<evidence type="ECO:0000313" key="1">
    <source>
        <dbReference type="EMBL" id="KAF2280968.1"/>
    </source>
</evidence>
<dbReference type="GeneID" id="54546508"/>
<proteinExistence type="predicted"/>
<reference evidence="1" key="1">
    <citation type="journal article" date="2020" name="Stud. Mycol.">
        <title>101 Dothideomycetes genomes: a test case for predicting lifestyles and emergence of pathogens.</title>
        <authorList>
            <person name="Haridas S."/>
            <person name="Albert R."/>
            <person name="Binder M."/>
            <person name="Bloem J."/>
            <person name="Labutti K."/>
            <person name="Salamov A."/>
            <person name="Andreopoulos B."/>
            <person name="Baker S."/>
            <person name="Barry K."/>
            <person name="Bills G."/>
            <person name="Bluhm B."/>
            <person name="Cannon C."/>
            <person name="Castanera R."/>
            <person name="Culley D."/>
            <person name="Daum C."/>
            <person name="Ezra D."/>
            <person name="Gonzalez J."/>
            <person name="Henrissat B."/>
            <person name="Kuo A."/>
            <person name="Liang C."/>
            <person name="Lipzen A."/>
            <person name="Lutzoni F."/>
            <person name="Magnuson J."/>
            <person name="Mondo S."/>
            <person name="Nolan M."/>
            <person name="Ohm R."/>
            <person name="Pangilinan J."/>
            <person name="Park H.-J."/>
            <person name="Ramirez L."/>
            <person name="Alfaro M."/>
            <person name="Sun H."/>
            <person name="Tritt A."/>
            <person name="Yoshinaga Y."/>
            <person name="Zwiers L.-H."/>
            <person name="Turgeon B."/>
            <person name="Goodwin S."/>
            <person name="Spatafora J."/>
            <person name="Crous P."/>
            <person name="Grigoriev I."/>
        </authorList>
    </citation>
    <scope>NUCLEOTIDE SEQUENCE</scope>
    <source>
        <strain evidence="1">CBS 379.55</strain>
    </source>
</reference>